<organism evidence="1 2">
    <name type="scientific">Micromonospora sonneratiae</name>
    <dbReference type="NCBI Taxonomy" id="1184706"/>
    <lineage>
        <taxon>Bacteria</taxon>
        <taxon>Bacillati</taxon>
        <taxon>Actinomycetota</taxon>
        <taxon>Actinomycetes</taxon>
        <taxon>Micromonosporales</taxon>
        <taxon>Micromonosporaceae</taxon>
        <taxon>Micromonospora</taxon>
    </lineage>
</organism>
<dbReference type="Proteomes" id="UP001597260">
    <property type="component" value="Unassembled WGS sequence"/>
</dbReference>
<keyword evidence="2" id="KW-1185">Reference proteome</keyword>
<dbReference type="RefSeq" id="WP_377567130.1">
    <property type="nucleotide sequence ID" value="NZ_JBHTMP010000004.1"/>
</dbReference>
<gene>
    <name evidence="1" type="ORF">ACFQ4H_04180</name>
</gene>
<dbReference type="EMBL" id="JBHTMP010000004">
    <property type="protein sequence ID" value="MFD1320285.1"/>
    <property type="molecule type" value="Genomic_DNA"/>
</dbReference>
<evidence type="ECO:0000313" key="1">
    <source>
        <dbReference type="EMBL" id="MFD1320285.1"/>
    </source>
</evidence>
<comment type="caution">
    <text evidence="1">The sequence shown here is derived from an EMBL/GenBank/DDBJ whole genome shotgun (WGS) entry which is preliminary data.</text>
</comment>
<protein>
    <submittedName>
        <fullName evidence="1">Uncharacterized protein</fullName>
    </submittedName>
</protein>
<name>A0ABW3YA58_9ACTN</name>
<sequence length="399" mass="43647">MTMTLEQDHPGTELDRLRAECARLAQALVVPADDGYRHIDRHDATGETARAWQDIQWQINALAAHLAAAQHLLDRASLVRQRQPTRPADPTELDELLRGPCEVVLTSLTGAPPEVIRMPLPEVIASAREHHATVMAVTESVSAARASAIGQLAGISTRIADLGGRSGAVVVPETVLSGLRTDLAVLQTEAERDPLGAVPGSAWSQHRDRLATRLERVDAQLVEAEQLRDRLPDLVDELRMLIGRLDAEEAEARLAWRGLTTVPGESAAGPPEPRAGSLRARLRGLELRCRRAEWWAAADEADLPAALRADVAAAMAGAAQTRQAATTHRRRLAEFRVELRGRLEAFRHKAISLGRSEDLTLTDLYDDARRLLRAEPLDASAADQAVWRYQSAVNEETQP</sequence>
<evidence type="ECO:0000313" key="2">
    <source>
        <dbReference type="Proteomes" id="UP001597260"/>
    </source>
</evidence>
<reference evidence="2" key="1">
    <citation type="journal article" date="2019" name="Int. J. Syst. Evol. Microbiol.">
        <title>The Global Catalogue of Microorganisms (GCM) 10K type strain sequencing project: providing services to taxonomists for standard genome sequencing and annotation.</title>
        <authorList>
            <consortium name="The Broad Institute Genomics Platform"/>
            <consortium name="The Broad Institute Genome Sequencing Center for Infectious Disease"/>
            <person name="Wu L."/>
            <person name="Ma J."/>
        </authorList>
    </citation>
    <scope>NUCLEOTIDE SEQUENCE [LARGE SCALE GENOMIC DNA]</scope>
    <source>
        <strain evidence="2">JCM 31037</strain>
    </source>
</reference>
<accession>A0ABW3YA58</accession>
<proteinExistence type="predicted"/>